<evidence type="ECO:0000256" key="1">
    <source>
        <dbReference type="SAM" id="Phobius"/>
    </source>
</evidence>
<accession>A0ABZ2LEZ6</accession>
<protein>
    <recommendedName>
        <fullName evidence="4">ABC transporter permease</fullName>
    </recommendedName>
</protein>
<feature type="transmembrane region" description="Helical" evidence="1">
    <location>
        <begin position="252"/>
        <end position="273"/>
    </location>
</feature>
<keyword evidence="1" id="KW-0472">Membrane</keyword>
<dbReference type="RefSeq" id="WP_394839141.1">
    <property type="nucleotide sequence ID" value="NZ_CP089929.1"/>
</dbReference>
<sequence length="531" mass="56663">MAVGSSLYLVRAVIASHAQGAANRMRREMGRRGLIIMVLLMTLLVAVLVIPLVGWAATIGYFGGKYITEPFMQRMLGLFLLMVSFGGGVLSGTTGGGRQIAWESYRAFPVRHGALFAAELVASLLDLVPLMLSAMVIAHVVALGIALPRAMPVLALVTFETIGFVLITQTLISSLAAALLRRLRIAFSALMGAIGFASLIFASAVEGPAPSLTAKAVMNRVTQARAALEVAAEWFPGTWGIRSVRHAANGNYLAALAEHTYPLGVLALGVFFASRLMAREVASGGIVASAPASRLWSFRSPAFGIARLTWLTLMDSALGRVGLIAPLLTIVLIRLPLLHWLGAGLSTPGAYAYVALSTSAIQLNQFGLDGHGIKSLFLLPVSTEDLFRGKSWGLATYFLLQAALLALLFALVQKTPVIEIVAGSFLGGSFFLTQNMAGRWTSAWLPRRLPRRDMRGTGAPGALLLVSLALTVSTGTAFGGLYAACQRFAPAWLVPVNVAVFTGLLVLDRLTRALAMRYFDERRERVLEAIG</sequence>
<reference evidence="2" key="1">
    <citation type="submission" date="2021-12" db="EMBL/GenBank/DDBJ databases">
        <title>Discovery of the Pendulisporaceae a myxobacterial family with distinct sporulation behavior and unique specialized metabolism.</title>
        <authorList>
            <person name="Garcia R."/>
            <person name="Popoff A."/>
            <person name="Bader C.D."/>
            <person name="Loehr J."/>
            <person name="Walesch S."/>
            <person name="Walt C."/>
            <person name="Boldt J."/>
            <person name="Bunk B."/>
            <person name="Haeckl F.J.F.P.J."/>
            <person name="Gunesch A.P."/>
            <person name="Birkelbach J."/>
            <person name="Nuebel U."/>
            <person name="Pietschmann T."/>
            <person name="Bach T."/>
            <person name="Mueller R."/>
        </authorList>
    </citation>
    <scope>NUCLEOTIDE SEQUENCE</scope>
    <source>
        <strain evidence="2">MSr11367</strain>
    </source>
</reference>
<feature type="transmembrane region" description="Helical" evidence="1">
    <location>
        <begin position="153"/>
        <end position="178"/>
    </location>
</feature>
<feature type="transmembrane region" description="Helical" evidence="1">
    <location>
        <begin position="391"/>
        <end position="411"/>
    </location>
</feature>
<feature type="transmembrane region" description="Helical" evidence="1">
    <location>
        <begin position="458"/>
        <end position="483"/>
    </location>
</feature>
<feature type="transmembrane region" description="Helical" evidence="1">
    <location>
        <begin position="114"/>
        <end position="147"/>
    </location>
</feature>
<feature type="transmembrane region" description="Helical" evidence="1">
    <location>
        <begin position="489"/>
        <end position="507"/>
    </location>
</feature>
<evidence type="ECO:0000313" key="2">
    <source>
        <dbReference type="EMBL" id="WXB09469.1"/>
    </source>
</evidence>
<evidence type="ECO:0000313" key="3">
    <source>
        <dbReference type="Proteomes" id="UP001374803"/>
    </source>
</evidence>
<feature type="transmembrane region" description="Helical" evidence="1">
    <location>
        <begin position="34"/>
        <end position="63"/>
    </location>
</feature>
<name>A0ABZ2LEZ6_9BACT</name>
<keyword evidence="3" id="KW-1185">Reference proteome</keyword>
<keyword evidence="1" id="KW-0812">Transmembrane</keyword>
<dbReference type="EMBL" id="CP089983">
    <property type="protein sequence ID" value="WXB09469.1"/>
    <property type="molecule type" value="Genomic_DNA"/>
</dbReference>
<proteinExistence type="predicted"/>
<dbReference type="Proteomes" id="UP001374803">
    <property type="component" value="Chromosome"/>
</dbReference>
<feature type="transmembrane region" description="Helical" evidence="1">
    <location>
        <begin position="185"/>
        <end position="205"/>
    </location>
</feature>
<feature type="transmembrane region" description="Helical" evidence="1">
    <location>
        <begin position="75"/>
        <end position="93"/>
    </location>
</feature>
<feature type="transmembrane region" description="Helical" evidence="1">
    <location>
        <begin position="317"/>
        <end position="338"/>
    </location>
</feature>
<gene>
    <name evidence="2" type="ORF">LVJ94_19830</name>
</gene>
<organism evidence="2 3">
    <name type="scientific">Pendulispora rubella</name>
    <dbReference type="NCBI Taxonomy" id="2741070"/>
    <lineage>
        <taxon>Bacteria</taxon>
        <taxon>Pseudomonadati</taxon>
        <taxon>Myxococcota</taxon>
        <taxon>Myxococcia</taxon>
        <taxon>Myxococcales</taxon>
        <taxon>Sorangiineae</taxon>
        <taxon>Pendulisporaceae</taxon>
        <taxon>Pendulispora</taxon>
    </lineage>
</organism>
<evidence type="ECO:0008006" key="4">
    <source>
        <dbReference type="Google" id="ProtNLM"/>
    </source>
</evidence>
<keyword evidence="1" id="KW-1133">Transmembrane helix</keyword>